<accession>A0A553UIV3</accession>
<gene>
    <name evidence="2" type="ORF">FNU79_16915</name>
</gene>
<dbReference type="Proteomes" id="UP000316092">
    <property type="component" value="Unassembled WGS sequence"/>
</dbReference>
<reference evidence="2 3" key="1">
    <citation type="submission" date="2019-07" db="EMBL/GenBank/DDBJ databases">
        <title>Deinococcus detaillus sp. nov., isolated from humus soil in Antarctica.</title>
        <authorList>
            <person name="Zhang K."/>
        </authorList>
    </citation>
    <scope>NUCLEOTIDE SEQUENCE [LARGE SCALE GENOMIC DNA]</scope>
    <source>
        <strain evidence="2 3">H1</strain>
    </source>
</reference>
<dbReference type="InterPro" id="IPR015422">
    <property type="entry name" value="PyrdxlP-dep_Trfase_small"/>
</dbReference>
<dbReference type="InterPro" id="IPR011340">
    <property type="entry name" value="Cys_dSase-rel"/>
</dbReference>
<organism evidence="2 3">
    <name type="scientific">Deinococcus detaillensis</name>
    <dbReference type="NCBI Taxonomy" id="2592048"/>
    <lineage>
        <taxon>Bacteria</taxon>
        <taxon>Thermotogati</taxon>
        <taxon>Deinococcota</taxon>
        <taxon>Deinococci</taxon>
        <taxon>Deinococcales</taxon>
        <taxon>Deinococcaceae</taxon>
        <taxon>Deinococcus</taxon>
    </lineage>
</organism>
<dbReference type="AlphaFoldDB" id="A0A553UIV3"/>
<proteinExistence type="predicted"/>
<comment type="caution">
    <text evidence="2">The sequence shown here is derived from an EMBL/GenBank/DDBJ whole genome shotgun (WGS) entry which is preliminary data.</text>
</comment>
<evidence type="ECO:0000313" key="3">
    <source>
        <dbReference type="Proteomes" id="UP000316092"/>
    </source>
</evidence>
<dbReference type="Gene3D" id="3.90.1150.10">
    <property type="entry name" value="Aspartate Aminotransferase, domain 1"/>
    <property type="match status" value="1"/>
</dbReference>
<dbReference type="NCBIfam" id="TIGR01976">
    <property type="entry name" value="am_tr_V_VC1184"/>
    <property type="match status" value="1"/>
</dbReference>
<feature type="domain" description="Aminotransferase class V" evidence="1">
    <location>
        <begin position="37"/>
        <end position="410"/>
    </location>
</feature>
<dbReference type="InterPro" id="IPR000192">
    <property type="entry name" value="Aminotrans_V_dom"/>
</dbReference>
<sequence length="419" mass="45730">MTTLPISVPVSPTVSPLEPHLGFIRSQFPALDSPWAFFDNAGGSQVLRGVAERVSEYLTSTSVQLGASYAVSQEASARVAAGVQAAAHFVNAADPREVVLGGSSTQLVANLASSMGEFLKAGDEIIITDTDHEANVGAWTRLESRGIKTKIWKIDTQTLQLDLNTLGTLMTDRTRLVCFTHVSNVLGTINPVPEITRFVHQRGAKVFVDGVAYAPHRMVDVQAWDVDFYLFSWYKVYGPHISLLFGKLENLLELPSINHFFVSPDAAAYRLQPGNLNYELTYGLTGVTDYMSALQSRLGVDSLSAVFDAFTAHEAVLAGRLLEYLATKPNVRVIGHPLADPSARVDTISFVVDGVASSELPKFLDGQHIAVRYGHFYAYRLIQSLDLDQEEGVVRVSMAHYNTLAEVDRLIAGLEAFGL</sequence>
<dbReference type="PANTHER" id="PTHR43586:SF21">
    <property type="entry name" value="PYRIDOXAL PHOSPHATE (PLP)-DEPENDENT ASPARTATE AMINOTRANSFERASE SUPERFAMILY"/>
    <property type="match status" value="1"/>
</dbReference>
<dbReference type="InterPro" id="IPR015424">
    <property type="entry name" value="PyrdxlP-dep_Trfase"/>
</dbReference>
<dbReference type="OrthoDB" id="9804366at2"/>
<dbReference type="Pfam" id="PF00266">
    <property type="entry name" value="Aminotran_5"/>
    <property type="match status" value="1"/>
</dbReference>
<dbReference type="EMBL" id="VKDB01000032">
    <property type="protein sequence ID" value="TSA80122.1"/>
    <property type="molecule type" value="Genomic_DNA"/>
</dbReference>
<dbReference type="Gene3D" id="3.40.640.10">
    <property type="entry name" value="Type I PLP-dependent aspartate aminotransferase-like (Major domain)"/>
    <property type="match status" value="1"/>
</dbReference>
<evidence type="ECO:0000259" key="1">
    <source>
        <dbReference type="Pfam" id="PF00266"/>
    </source>
</evidence>
<name>A0A553UIV3_9DEIO</name>
<dbReference type="SUPFAM" id="SSF53383">
    <property type="entry name" value="PLP-dependent transferases"/>
    <property type="match status" value="1"/>
</dbReference>
<dbReference type="PANTHER" id="PTHR43586">
    <property type="entry name" value="CYSTEINE DESULFURASE"/>
    <property type="match status" value="1"/>
</dbReference>
<dbReference type="InterPro" id="IPR015421">
    <property type="entry name" value="PyrdxlP-dep_Trfase_major"/>
</dbReference>
<evidence type="ECO:0000313" key="2">
    <source>
        <dbReference type="EMBL" id="TSA80122.1"/>
    </source>
</evidence>
<dbReference type="RefSeq" id="WP_143721972.1">
    <property type="nucleotide sequence ID" value="NZ_VKDB01000032.1"/>
</dbReference>
<keyword evidence="3" id="KW-1185">Reference proteome</keyword>
<protein>
    <submittedName>
        <fullName evidence="2">Cysteine desulfurase-like protein</fullName>
    </submittedName>
</protein>